<dbReference type="Pfam" id="PF12146">
    <property type="entry name" value="Hydrolase_4"/>
    <property type="match status" value="1"/>
</dbReference>
<dbReference type="InterPro" id="IPR019734">
    <property type="entry name" value="TPR_rpt"/>
</dbReference>
<comment type="caution">
    <text evidence="8">The sequence shown here is derived from an EMBL/GenBank/DDBJ whole genome shotgun (WGS) entry which is preliminary data.</text>
</comment>
<dbReference type="FunFam" id="1.25.40.10:FF:000207">
    <property type="entry name" value="Small glutamine-rich tetratricopeptide repeat-containing protein"/>
    <property type="match status" value="1"/>
</dbReference>
<comment type="similarity">
    <text evidence="1">Belongs to the SGT family.</text>
</comment>
<dbReference type="GO" id="GO:0060090">
    <property type="term" value="F:molecular adaptor activity"/>
    <property type="evidence" value="ECO:0007669"/>
    <property type="project" value="TreeGrafter"/>
</dbReference>
<dbReference type="PROSITE" id="PS50005">
    <property type="entry name" value="TPR"/>
    <property type="match status" value="1"/>
</dbReference>
<evidence type="ECO:0000313" key="8">
    <source>
        <dbReference type="EMBL" id="OQN98856.1"/>
    </source>
</evidence>
<dbReference type="GO" id="GO:0006620">
    <property type="term" value="P:post-translational protein targeting to endoplasmic reticulum membrane"/>
    <property type="evidence" value="ECO:0007669"/>
    <property type="project" value="TreeGrafter"/>
</dbReference>
<evidence type="ECO:0000313" key="9">
    <source>
        <dbReference type="Proteomes" id="UP000192596"/>
    </source>
</evidence>
<dbReference type="Gene3D" id="3.40.50.1820">
    <property type="entry name" value="alpha/beta hydrolase"/>
    <property type="match status" value="1"/>
</dbReference>
<feature type="domain" description="Serine aminopeptidase S33" evidence="6">
    <location>
        <begin position="447"/>
        <end position="544"/>
    </location>
</feature>
<dbReference type="PANTHER" id="PTHR45831">
    <property type="entry name" value="LD24721P"/>
    <property type="match status" value="1"/>
</dbReference>
<dbReference type="SMART" id="SM00028">
    <property type="entry name" value="TPR"/>
    <property type="match status" value="3"/>
</dbReference>
<organism evidence="8 9">
    <name type="scientific">Cryoendolithus antarcticus</name>
    <dbReference type="NCBI Taxonomy" id="1507870"/>
    <lineage>
        <taxon>Eukaryota</taxon>
        <taxon>Fungi</taxon>
        <taxon>Dikarya</taxon>
        <taxon>Ascomycota</taxon>
        <taxon>Pezizomycotina</taxon>
        <taxon>Dothideomycetes</taxon>
        <taxon>Dothideomycetidae</taxon>
        <taxon>Cladosporiales</taxon>
        <taxon>Cladosporiaceae</taxon>
        <taxon>Cryoendolithus</taxon>
    </lineage>
</organism>
<evidence type="ECO:0000256" key="5">
    <source>
        <dbReference type="SAM" id="MobiDB-lite"/>
    </source>
</evidence>
<sequence length="821" mass="86825">MASESHKRLALAIVDFLSSSLKDGTLQPEDADSIEIASNCIAECFHVDPSDKAATKEALGDQNLLKIYSVYEKLKGKNAPAASGSAAGTSASVPKAMPKETLEVKGHPTEESEKLKGQGNAAMQKKDYNRAIDFYTQALDISPLNTIYLSNRAAAYSASNQHEAAMHDAELAVTADPKYTKAWSRLGLAKFALGDAKGSMDAYKSGIDAEGNGGSDAMKKGYETAKRKVEEESVDGDDDEDDDIGAPDAGARGAPGAGGMPDLSALAGMFGGGGGAGGAGGGMPDLSALAGMMGGGGAGGGGMPDIGAMMQNPMMRQMAQQVMQNPEMLSGLMNRFGGGGAGAGAGAGAGGAAGGAPGGRGGGMPDLSAMMNDPAIAEMARNFMGGGAGGAGRGAALAGSQEDEPSIAVKQYTPLDNHSPGRGDVTIIGAHANGFPKELYEPLWDELYSRLQAKGIAIRNIWIADVAHQGVSGVLNEHKLGNDPSWNDHPRDLFILINHFRHEIRRPIIGIGHSMGGCHLVNLSLMHPRLFTTLILIDPVIQRLPSRSGNYGPAKASTVRRDRWPSRKAAEAAFKRSKFYQTWDPRVLDLWVKYGLRELPTLLHSDIKATPAVLPAISADPSSAAITTAETEVTLLTTKHQEVFTFMRPNYPTADFPEPSEKPNPLTHPDVDPAAGPNDPFYRPEPLATFHKLPALRPGVQYIFGDQSFLSAPMLKADKMAATGSGIGGSGGVTAGRVREHTFKGIGHLIPMEVVGETADVCTEWLVPELTRWKQLEQLENEAWSRVPSEEKGRMNEEFLRVMTSDWNAEPGAKPASKPKL</sequence>
<feature type="repeat" description="TPR" evidence="4">
    <location>
        <begin position="112"/>
        <end position="145"/>
    </location>
</feature>
<dbReference type="AlphaFoldDB" id="A0A1V8SI88"/>
<dbReference type="GO" id="GO:0072380">
    <property type="term" value="C:TRC complex"/>
    <property type="evidence" value="ECO:0007669"/>
    <property type="project" value="TreeGrafter"/>
</dbReference>
<dbReference type="InterPro" id="IPR047150">
    <property type="entry name" value="SGT"/>
</dbReference>
<dbReference type="InParanoid" id="A0A1V8SI88"/>
<evidence type="ECO:0000256" key="4">
    <source>
        <dbReference type="PROSITE-ProRule" id="PRU00339"/>
    </source>
</evidence>
<feature type="domain" description="SGTA homodimerisation" evidence="7">
    <location>
        <begin position="5"/>
        <end position="69"/>
    </location>
</feature>
<dbReference type="SUPFAM" id="SSF53474">
    <property type="entry name" value="alpha/beta-Hydrolases"/>
    <property type="match status" value="1"/>
</dbReference>
<dbReference type="InterPro" id="IPR022742">
    <property type="entry name" value="Hydrolase_4"/>
</dbReference>
<evidence type="ECO:0000259" key="7">
    <source>
        <dbReference type="Pfam" id="PF16546"/>
    </source>
</evidence>
<reference evidence="9" key="1">
    <citation type="submission" date="2017-03" db="EMBL/GenBank/DDBJ databases">
        <title>Genomes of endolithic fungi from Antarctica.</title>
        <authorList>
            <person name="Coleine C."/>
            <person name="Masonjones S."/>
            <person name="Stajich J.E."/>
        </authorList>
    </citation>
    <scope>NUCLEOTIDE SEQUENCE [LARGE SCALE GENOMIC DNA]</scope>
    <source>
        <strain evidence="9">CCFEE 5527</strain>
    </source>
</reference>
<feature type="compositionally biased region" description="Acidic residues" evidence="5">
    <location>
        <begin position="232"/>
        <end position="245"/>
    </location>
</feature>
<dbReference type="Gene3D" id="1.25.40.10">
    <property type="entry name" value="Tetratricopeptide repeat domain"/>
    <property type="match status" value="1"/>
</dbReference>
<dbReference type="Gene3D" id="1.20.5.420">
    <property type="entry name" value="Immunoglobulin FC, subunit C"/>
    <property type="match status" value="1"/>
</dbReference>
<dbReference type="Pfam" id="PF13181">
    <property type="entry name" value="TPR_8"/>
    <property type="match status" value="1"/>
</dbReference>
<dbReference type="FunFam" id="1.20.5.420:FF:000005">
    <property type="entry name" value="Hsc70 cochaperone (SGT), putative"/>
    <property type="match status" value="1"/>
</dbReference>
<evidence type="ECO:0000259" key="6">
    <source>
        <dbReference type="Pfam" id="PF12146"/>
    </source>
</evidence>
<keyword evidence="2" id="KW-0677">Repeat</keyword>
<keyword evidence="9" id="KW-1185">Reference proteome</keyword>
<evidence type="ECO:0000256" key="2">
    <source>
        <dbReference type="ARBA" id="ARBA00022737"/>
    </source>
</evidence>
<dbReference type="EMBL" id="NAJO01000043">
    <property type="protein sequence ID" value="OQN98856.1"/>
    <property type="molecule type" value="Genomic_DNA"/>
</dbReference>
<dbReference type="STRING" id="1507870.A0A1V8SI88"/>
<dbReference type="Proteomes" id="UP000192596">
    <property type="component" value="Unassembled WGS sequence"/>
</dbReference>
<dbReference type="InterPro" id="IPR029058">
    <property type="entry name" value="AB_hydrolase_fold"/>
</dbReference>
<name>A0A1V8SI88_9PEZI</name>
<dbReference type="Pfam" id="PF16546">
    <property type="entry name" value="SGTA_dimer"/>
    <property type="match status" value="1"/>
</dbReference>
<dbReference type="PANTHER" id="PTHR45831:SF2">
    <property type="entry name" value="LD24721P"/>
    <property type="match status" value="1"/>
</dbReference>
<dbReference type="GO" id="GO:0016020">
    <property type="term" value="C:membrane"/>
    <property type="evidence" value="ECO:0007669"/>
    <property type="project" value="TreeGrafter"/>
</dbReference>
<evidence type="ECO:0000256" key="3">
    <source>
        <dbReference type="ARBA" id="ARBA00022803"/>
    </source>
</evidence>
<accession>A0A1V8SI88</accession>
<feature type="region of interest" description="Disordered" evidence="5">
    <location>
        <begin position="652"/>
        <end position="678"/>
    </location>
</feature>
<evidence type="ECO:0000256" key="1">
    <source>
        <dbReference type="ARBA" id="ARBA00008175"/>
    </source>
</evidence>
<dbReference type="SUPFAM" id="SSF48452">
    <property type="entry name" value="TPR-like"/>
    <property type="match status" value="1"/>
</dbReference>
<keyword evidence="3 4" id="KW-0802">TPR repeat</keyword>
<dbReference type="OrthoDB" id="94039at2759"/>
<proteinExistence type="inferred from homology"/>
<protein>
    <submittedName>
        <fullName evidence="8">Uncharacterized protein</fullName>
    </submittedName>
</protein>
<feature type="region of interest" description="Disordered" evidence="5">
    <location>
        <begin position="223"/>
        <end position="258"/>
    </location>
</feature>
<dbReference type="InterPro" id="IPR032374">
    <property type="entry name" value="SGTA_dimer"/>
</dbReference>
<dbReference type="InterPro" id="IPR011990">
    <property type="entry name" value="TPR-like_helical_dom_sf"/>
</dbReference>
<gene>
    <name evidence="8" type="ORF">B0A48_15202</name>
</gene>